<dbReference type="Pfam" id="PF00800">
    <property type="entry name" value="PDT"/>
    <property type="match status" value="1"/>
</dbReference>
<dbReference type="Proteomes" id="UP000198211">
    <property type="component" value="Unassembled WGS sequence"/>
</dbReference>
<dbReference type="GO" id="GO:0046417">
    <property type="term" value="P:chorismate metabolic process"/>
    <property type="evidence" value="ECO:0007669"/>
    <property type="project" value="InterPro"/>
</dbReference>
<evidence type="ECO:0000259" key="9">
    <source>
        <dbReference type="PROSITE" id="PS51671"/>
    </source>
</evidence>
<evidence type="ECO:0000256" key="4">
    <source>
        <dbReference type="ARBA" id="ARBA00022490"/>
    </source>
</evidence>
<evidence type="ECO:0000256" key="6">
    <source>
        <dbReference type="ARBA" id="ARBA00023141"/>
    </source>
</evidence>
<protein>
    <recommendedName>
        <fullName evidence="3">chorismate mutase</fullName>
        <ecNumber evidence="3">5.4.99.5</ecNumber>
    </recommendedName>
</protein>
<dbReference type="InterPro" id="IPR037039">
    <property type="entry name" value="CM_AroQ_sf_eucaryotic"/>
</dbReference>
<dbReference type="OrthoDB" id="191918at2759"/>
<dbReference type="UniPathway" id="UPA00120">
    <property type="reaction ID" value="UER00203"/>
</dbReference>
<dbReference type="NCBIfam" id="TIGR01802">
    <property type="entry name" value="CM_pl-yst"/>
    <property type="match status" value="1"/>
</dbReference>
<dbReference type="EC" id="5.4.99.5" evidence="3"/>
<dbReference type="SUPFAM" id="SSF53850">
    <property type="entry name" value="Periplasmic binding protein-like II"/>
    <property type="match status" value="1"/>
</dbReference>
<evidence type="ECO:0000313" key="10">
    <source>
        <dbReference type="EMBL" id="OWZ18690.1"/>
    </source>
</evidence>
<dbReference type="EMBL" id="NBNE01000552">
    <property type="protein sequence ID" value="OWZ18690.1"/>
    <property type="molecule type" value="Genomic_DNA"/>
</dbReference>
<dbReference type="Pfam" id="PF01817">
    <property type="entry name" value="CM_2"/>
    <property type="match status" value="1"/>
</dbReference>
<dbReference type="PROSITE" id="PS51671">
    <property type="entry name" value="ACT"/>
    <property type="match status" value="1"/>
</dbReference>
<keyword evidence="4" id="KW-0963">Cytoplasm</keyword>
<evidence type="ECO:0000259" key="8">
    <source>
        <dbReference type="PROSITE" id="PS51171"/>
    </source>
</evidence>
<dbReference type="FunFam" id="1.10.590.10:FF:000004">
    <property type="entry name" value="Chorismate mutase"/>
    <property type="match status" value="1"/>
</dbReference>
<evidence type="ECO:0000256" key="5">
    <source>
        <dbReference type="ARBA" id="ARBA00022605"/>
    </source>
</evidence>
<dbReference type="AlphaFoldDB" id="A0A225WPA8"/>
<name>A0A225WPA8_9STRA</name>
<gene>
    <name evidence="10" type="ORF">PHMEG_0007187</name>
</gene>
<dbReference type="SUPFAM" id="SSF55021">
    <property type="entry name" value="ACT-like"/>
    <property type="match status" value="1"/>
</dbReference>
<keyword evidence="7" id="KW-0413">Isomerase</keyword>
<dbReference type="PANTHER" id="PTHR21145:SF12">
    <property type="entry name" value="CHORISMATE MUTASE"/>
    <property type="match status" value="1"/>
</dbReference>
<comment type="subcellular location">
    <subcellularLocation>
        <location evidence="1">Cytoplasm</location>
    </subcellularLocation>
</comment>
<dbReference type="STRING" id="4795.A0A225WPA8"/>
<evidence type="ECO:0000256" key="1">
    <source>
        <dbReference type="ARBA" id="ARBA00004496"/>
    </source>
</evidence>
<evidence type="ECO:0000256" key="3">
    <source>
        <dbReference type="ARBA" id="ARBA00012404"/>
    </source>
</evidence>
<feature type="domain" description="ACT" evidence="9">
    <location>
        <begin position="475"/>
        <end position="551"/>
    </location>
</feature>
<keyword evidence="6" id="KW-0057">Aromatic amino acid biosynthesis</keyword>
<organism evidence="10 11">
    <name type="scientific">Phytophthora megakarya</name>
    <dbReference type="NCBI Taxonomy" id="4795"/>
    <lineage>
        <taxon>Eukaryota</taxon>
        <taxon>Sar</taxon>
        <taxon>Stramenopiles</taxon>
        <taxon>Oomycota</taxon>
        <taxon>Peronosporomycetes</taxon>
        <taxon>Peronosporales</taxon>
        <taxon>Peronosporaceae</taxon>
        <taxon>Phytophthora</taxon>
    </lineage>
</organism>
<dbReference type="CDD" id="cd04905">
    <property type="entry name" value="ACT_CM-PDT"/>
    <property type="match status" value="1"/>
</dbReference>
<dbReference type="PROSITE" id="PS51169">
    <property type="entry name" value="CHORISMATE_MUT_3"/>
    <property type="match status" value="1"/>
</dbReference>
<dbReference type="InterPro" id="IPR008238">
    <property type="entry name" value="Chorismate_mutase_AroQ_euk"/>
</dbReference>
<dbReference type="InterPro" id="IPR036263">
    <property type="entry name" value="Chorismate_II_sf"/>
</dbReference>
<dbReference type="GO" id="GO:0004664">
    <property type="term" value="F:prephenate dehydratase activity"/>
    <property type="evidence" value="ECO:0007669"/>
    <property type="project" value="InterPro"/>
</dbReference>
<evidence type="ECO:0000256" key="7">
    <source>
        <dbReference type="ARBA" id="ARBA00023235"/>
    </source>
</evidence>
<accession>A0A225WPA8</accession>
<dbReference type="Gene3D" id="1.10.590.10">
    <property type="entry name" value="Chorismate mutase, AroQ class superfamily, eukaryotic"/>
    <property type="match status" value="1"/>
</dbReference>
<dbReference type="SUPFAM" id="SSF48600">
    <property type="entry name" value="Chorismate mutase II"/>
    <property type="match status" value="1"/>
</dbReference>
<dbReference type="InterPro" id="IPR045865">
    <property type="entry name" value="ACT-like_dom_sf"/>
</dbReference>
<dbReference type="GO" id="GO:0005737">
    <property type="term" value="C:cytoplasm"/>
    <property type="evidence" value="ECO:0007669"/>
    <property type="project" value="UniProtKB-SubCell"/>
</dbReference>
<evidence type="ECO:0000313" key="11">
    <source>
        <dbReference type="Proteomes" id="UP000198211"/>
    </source>
</evidence>
<dbReference type="InterPro" id="IPR002701">
    <property type="entry name" value="CM_II_prokaryot"/>
</dbReference>
<evidence type="ECO:0000256" key="2">
    <source>
        <dbReference type="ARBA" id="ARBA00004817"/>
    </source>
</evidence>
<dbReference type="PROSITE" id="PS51171">
    <property type="entry name" value="PREPHENATE_DEHYDR_3"/>
    <property type="match status" value="1"/>
</dbReference>
<feature type="domain" description="Prephenate dehydratase" evidence="8">
    <location>
        <begin position="274"/>
        <end position="463"/>
    </location>
</feature>
<dbReference type="Gene3D" id="3.40.190.10">
    <property type="entry name" value="Periplasmic binding protein-like II"/>
    <property type="match status" value="2"/>
</dbReference>
<dbReference type="GO" id="GO:0004106">
    <property type="term" value="F:chorismate mutase activity"/>
    <property type="evidence" value="ECO:0007669"/>
    <property type="project" value="UniProtKB-EC"/>
</dbReference>
<keyword evidence="5" id="KW-0028">Amino-acid biosynthesis</keyword>
<reference evidence="11" key="1">
    <citation type="submission" date="2017-03" db="EMBL/GenBank/DDBJ databases">
        <title>Phytopthora megakarya and P. palmivora, two closely related causual agents of cacao black pod achieved similar genome size and gene model numbers by different mechanisms.</title>
        <authorList>
            <person name="Ali S."/>
            <person name="Shao J."/>
            <person name="Larry D.J."/>
            <person name="Kronmiller B."/>
            <person name="Shen D."/>
            <person name="Strem M.D."/>
            <person name="Melnick R.L."/>
            <person name="Guiltinan M.J."/>
            <person name="Tyler B.M."/>
            <person name="Meinhardt L.W."/>
            <person name="Bailey B.A."/>
        </authorList>
    </citation>
    <scope>NUCLEOTIDE SEQUENCE [LARGE SCALE GENOMIC DNA]</scope>
    <source>
        <strain evidence="11">zdho120</strain>
    </source>
</reference>
<keyword evidence="11" id="KW-1185">Reference proteome</keyword>
<proteinExistence type="predicted"/>
<sequence length="558" mass="61823">MQSSHHVVFADPLKPVKLDDFRNVLIRQEETIIFALIERAQFPRNPEVYVTMKESKSAAFGGLKGKYTTFDGSLLDFMLLETEKLHALTRRYTSPDENAFFPHLLPEPILPIIDYPRVLNPNRININNQIMSVYQEKILPGLTTLASDDTAYGSTATADIAVLQALSKRIHFGKFIAEAKFQAETERYTKLILANDANGIMEALTNLAVEQKVLERVKLKASTYGQDPNAPASSDDKEMKVNPQLISDLYRDFVMPLTKEVQVQYLLQRVAHPSIVVAGVEGSFCWMATQAHFGGETLDKDQLLQAESISKVFYDVNANRTAYGVVPIEDSRLGMIKETQAQLMRSSLKVSAEIVLARSFTFAAKNKQLGKNSDVTKVFCPTDTDARLLAQAEQCWPSAQVVSVVNVSEAASRAFNEASTVAVTTAGAAESHGLEQVDTNHAPASEVVTSDTKSFIRFVIVSKGYPAATGKDKSCLSMKIKHEVGSLLNALDVWKKHGINLTCLESIYRQEQGGYDFFVEIVGHFDDDNVRQAIEELQSVCTVKHLGSFPIAKHPIQI</sequence>
<dbReference type="Gene3D" id="3.30.70.260">
    <property type="match status" value="1"/>
</dbReference>
<dbReference type="InterPro" id="IPR002912">
    <property type="entry name" value="ACT_dom"/>
</dbReference>
<dbReference type="PANTHER" id="PTHR21145">
    <property type="entry name" value="CHORISMATE MUTASE"/>
    <property type="match status" value="1"/>
</dbReference>
<comment type="caution">
    <text evidence="10">The sequence shown here is derived from an EMBL/GenBank/DDBJ whole genome shotgun (WGS) entry which is preliminary data.</text>
</comment>
<dbReference type="GO" id="GO:0009094">
    <property type="term" value="P:L-phenylalanine biosynthetic process"/>
    <property type="evidence" value="ECO:0007669"/>
    <property type="project" value="InterPro"/>
</dbReference>
<dbReference type="InterPro" id="IPR001086">
    <property type="entry name" value="Preph_deHydtase"/>
</dbReference>
<comment type="pathway">
    <text evidence="2">Metabolic intermediate biosynthesis; prephenate biosynthesis; prephenate from chorismate: step 1/1.</text>
</comment>